<dbReference type="Pfam" id="PF00043">
    <property type="entry name" value="GST_C"/>
    <property type="match status" value="1"/>
</dbReference>
<dbReference type="PROSITE" id="PS50404">
    <property type="entry name" value="GST_NTER"/>
    <property type="match status" value="1"/>
</dbReference>
<dbReference type="AlphaFoldDB" id="A0A0F7JZN7"/>
<gene>
    <name evidence="6" type="ORF">AAY24_08715</name>
</gene>
<evidence type="ECO:0000313" key="7">
    <source>
        <dbReference type="Proteomes" id="UP000034410"/>
    </source>
</evidence>
<dbReference type="RefSeq" id="WP_046859355.1">
    <property type="nucleotide sequence ID" value="NZ_CP011412.1"/>
</dbReference>
<feature type="domain" description="GST N-terminal" evidence="4">
    <location>
        <begin position="31"/>
        <end position="112"/>
    </location>
</feature>
<keyword evidence="7" id="KW-1185">Reference proteome</keyword>
<dbReference type="PANTHER" id="PTHR43900:SF93">
    <property type="entry name" value="PHI CLASS GLUTATHIONE S-TRANSFERASE"/>
    <property type="match status" value="1"/>
</dbReference>
<evidence type="ECO:0000256" key="3">
    <source>
        <dbReference type="RuleBase" id="RU003494"/>
    </source>
</evidence>
<dbReference type="EC" id="2.5.1.18" evidence="1"/>
<sequence>MTDLFAFGSGATNLDSDQRYGSTGDMKKTQYVMQLLGFPGDADTLKCLLVAAEKGIEVESGVLDITEAQQKSEAYRKLSPLGIIPALKEAHYTVTGDLGIVTFIEGRGLGNRLAPRNAARLAEQTYWIDIARSNVAPHVELLMQEQVLGPMANTAYGTDRAAVEAAREALRGPLDAIDAQLDGKTFVVGDYSYADIHWTAYIHLLTLLGEADLVEQRPNLNAWFERIKTHKSFSGQNVVAYELMPTLEDIRGKRLKDVVITDY</sequence>
<dbReference type="InterPro" id="IPR040079">
    <property type="entry name" value="Glutathione_S-Trfase"/>
</dbReference>
<proteinExistence type="inferred from homology"/>
<comment type="similarity">
    <text evidence="3">Belongs to the GST superfamily.</text>
</comment>
<dbReference type="EMBL" id="CP011412">
    <property type="protein sequence ID" value="AKH20420.1"/>
    <property type="molecule type" value="Genomic_DNA"/>
</dbReference>
<evidence type="ECO:0000256" key="1">
    <source>
        <dbReference type="ARBA" id="ARBA00012452"/>
    </source>
</evidence>
<dbReference type="SFLD" id="SFLDS00019">
    <property type="entry name" value="Glutathione_Transferase_(cytos"/>
    <property type="match status" value="1"/>
</dbReference>
<name>A0A0F7JZN7_9GAMM</name>
<dbReference type="CDD" id="cd00299">
    <property type="entry name" value="GST_C_family"/>
    <property type="match status" value="1"/>
</dbReference>
<dbReference type="GO" id="GO:0004364">
    <property type="term" value="F:glutathione transferase activity"/>
    <property type="evidence" value="ECO:0007669"/>
    <property type="project" value="UniProtKB-EC"/>
</dbReference>
<dbReference type="Gene3D" id="1.20.1050.10">
    <property type="match status" value="1"/>
</dbReference>
<protein>
    <recommendedName>
        <fullName evidence="1">glutathione transferase</fullName>
        <ecNumber evidence="1">2.5.1.18</ecNumber>
    </recommendedName>
</protein>
<evidence type="ECO:0000256" key="2">
    <source>
        <dbReference type="ARBA" id="ARBA00022679"/>
    </source>
</evidence>
<dbReference type="Proteomes" id="UP000034410">
    <property type="component" value="Chromosome"/>
</dbReference>
<dbReference type="PANTHER" id="PTHR43900">
    <property type="entry name" value="GLUTATHIONE S-TRANSFERASE RHO"/>
    <property type="match status" value="1"/>
</dbReference>
<dbReference type="Gene3D" id="3.40.30.10">
    <property type="entry name" value="Glutaredoxin"/>
    <property type="match status" value="1"/>
</dbReference>
<dbReference type="InterPro" id="IPR036282">
    <property type="entry name" value="Glutathione-S-Trfase_C_sf"/>
</dbReference>
<feature type="domain" description="GST C-terminal" evidence="5">
    <location>
        <begin position="117"/>
        <end position="247"/>
    </location>
</feature>
<evidence type="ECO:0000313" key="6">
    <source>
        <dbReference type="EMBL" id="AKH20420.1"/>
    </source>
</evidence>
<dbReference type="InterPro" id="IPR004046">
    <property type="entry name" value="GST_C"/>
</dbReference>
<evidence type="ECO:0000259" key="4">
    <source>
        <dbReference type="PROSITE" id="PS50404"/>
    </source>
</evidence>
<accession>A0A0F7JZN7</accession>
<dbReference type="Pfam" id="PF02798">
    <property type="entry name" value="GST_N"/>
    <property type="match status" value="1"/>
</dbReference>
<dbReference type="InterPro" id="IPR036249">
    <property type="entry name" value="Thioredoxin-like_sf"/>
</dbReference>
<organism evidence="6 7">
    <name type="scientific">Sedimenticola thiotaurini</name>
    <dbReference type="NCBI Taxonomy" id="1543721"/>
    <lineage>
        <taxon>Bacteria</taxon>
        <taxon>Pseudomonadati</taxon>
        <taxon>Pseudomonadota</taxon>
        <taxon>Gammaproteobacteria</taxon>
        <taxon>Chromatiales</taxon>
        <taxon>Sedimenticolaceae</taxon>
        <taxon>Sedimenticola</taxon>
    </lineage>
</organism>
<dbReference type="GO" id="GO:0005737">
    <property type="term" value="C:cytoplasm"/>
    <property type="evidence" value="ECO:0007669"/>
    <property type="project" value="TreeGrafter"/>
</dbReference>
<dbReference type="InterPro" id="IPR010987">
    <property type="entry name" value="Glutathione-S-Trfase_C-like"/>
</dbReference>
<dbReference type="InterPro" id="IPR004045">
    <property type="entry name" value="Glutathione_S-Trfase_N"/>
</dbReference>
<dbReference type="SUPFAM" id="SSF52833">
    <property type="entry name" value="Thioredoxin-like"/>
    <property type="match status" value="1"/>
</dbReference>
<reference evidence="6 7" key="1">
    <citation type="journal article" date="2015" name="Genome Announc.">
        <title>Complete Genome Sequence of Sedimenticola thiotaurini Strain SIP-G1, a Polyphosphate- and Polyhydroxyalkanoate-Accumulating Sulfur-Oxidizing Gammaproteobacterium Isolated from Salt Marsh Sediments.</title>
        <authorList>
            <person name="Flood B.E."/>
            <person name="Jones D.S."/>
            <person name="Bailey J.V."/>
        </authorList>
    </citation>
    <scope>NUCLEOTIDE SEQUENCE [LARGE SCALE GENOMIC DNA]</scope>
    <source>
        <strain evidence="6 7">SIP-G1</strain>
    </source>
</reference>
<dbReference type="GO" id="GO:0006749">
    <property type="term" value="P:glutathione metabolic process"/>
    <property type="evidence" value="ECO:0007669"/>
    <property type="project" value="TreeGrafter"/>
</dbReference>
<dbReference type="KEGG" id="seds:AAY24_08715"/>
<dbReference type="GO" id="GO:0043295">
    <property type="term" value="F:glutathione binding"/>
    <property type="evidence" value="ECO:0007669"/>
    <property type="project" value="TreeGrafter"/>
</dbReference>
<evidence type="ECO:0000259" key="5">
    <source>
        <dbReference type="PROSITE" id="PS50405"/>
    </source>
</evidence>
<keyword evidence="2" id="KW-0808">Transferase</keyword>
<dbReference type="SFLD" id="SFLDG00358">
    <property type="entry name" value="Main_(cytGST)"/>
    <property type="match status" value="1"/>
</dbReference>
<dbReference type="PROSITE" id="PS50405">
    <property type="entry name" value="GST_CTER"/>
    <property type="match status" value="1"/>
</dbReference>
<dbReference type="SUPFAM" id="SSF47616">
    <property type="entry name" value="GST C-terminal domain-like"/>
    <property type="match status" value="1"/>
</dbReference>